<name>A0A5C4MGF5_9ACTN</name>
<keyword evidence="2" id="KW-1133">Transmembrane helix</keyword>
<dbReference type="EMBL" id="VDFR01000129">
    <property type="protein sequence ID" value="TNC37120.1"/>
    <property type="molecule type" value="Genomic_DNA"/>
</dbReference>
<reference evidence="4 5" key="1">
    <citation type="submission" date="2019-05" db="EMBL/GenBank/DDBJ databases">
        <title>Mumia sp. nov., isolated from the intestinal contents of plateau pika (Ochotona curzoniae) in the Qinghai-Tibet plateau of China.</title>
        <authorList>
            <person name="Tian Z."/>
        </authorList>
    </citation>
    <scope>NUCLEOTIDE SEQUENCE [LARGE SCALE GENOMIC DNA]</scope>
    <source>
        <strain evidence="5">527</strain>
        <strain evidence="4">Z527</strain>
    </source>
</reference>
<organism evidence="4 5">
    <name type="scientific">Mumia zhuanghuii</name>
    <dbReference type="NCBI Taxonomy" id="2585211"/>
    <lineage>
        <taxon>Bacteria</taxon>
        <taxon>Bacillati</taxon>
        <taxon>Actinomycetota</taxon>
        <taxon>Actinomycetes</taxon>
        <taxon>Propionibacteriales</taxon>
        <taxon>Nocardioidaceae</taxon>
        <taxon>Mumia</taxon>
    </lineage>
</organism>
<evidence type="ECO:0000256" key="1">
    <source>
        <dbReference type="SAM" id="MobiDB-lite"/>
    </source>
</evidence>
<dbReference type="OrthoDB" id="3214694at2"/>
<sequence>MSTLEWVLVIGAVVAAITVALSTTAGRLDRLHIRLATAQASLDRQLLDRSTCLRNVATSGVLDPASALVAVEAADASRAGIGKVDQEDRETALSEVMRTVFGDAADVDDLWASADEPQREMLADLGDACERVQLAHRFHDDLVARTERMRRKRIVRWARLAGHAPWPYRMDFDDTPPPHLVVKERPIAGPGQESSATDVR</sequence>
<keyword evidence="2" id="KW-0472">Membrane</keyword>
<dbReference type="RefSeq" id="WP_139106828.1">
    <property type="nucleotide sequence ID" value="NZ_VDFR01000129.1"/>
</dbReference>
<dbReference type="AlphaFoldDB" id="A0A5C4MGF5"/>
<feature type="region of interest" description="Disordered" evidence="1">
    <location>
        <begin position="177"/>
        <end position="200"/>
    </location>
</feature>
<keyword evidence="2" id="KW-0812">Transmembrane</keyword>
<gene>
    <name evidence="4" type="ORF">FHE65_25440</name>
    <name evidence="3" type="ORF">FHE65_33285</name>
</gene>
<feature type="transmembrane region" description="Helical" evidence="2">
    <location>
        <begin position="6"/>
        <end position="25"/>
    </location>
</feature>
<dbReference type="EMBL" id="VDFR01000229">
    <property type="protein sequence ID" value="TNC29831.1"/>
    <property type="molecule type" value="Genomic_DNA"/>
</dbReference>
<protein>
    <recommendedName>
        <fullName evidence="6">NUDIX hydrolase</fullName>
    </recommendedName>
</protein>
<evidence type="ECO:0000313" key="3">
    <source>
        <dbReference type="EMBL" id="TNC29831.1"/>
    </source>
</evidence>
<dbReference type="Proteomes" id="UP000306740">
    <property type="component" value="Unassembled WGS sequence"/>
</dbReference>
<comment type="caution">
    <text evidence="4">The sequence shown here is derived from an EMBL/GenBank/DDBJ whole genome shotgun (WGS) entry which is preliminary data.</text>
</comment>
<evidence type="ECO:0000256" key="2">
    <source>
        <dbReference type="SAM" id="Phobius"/>
    </source>
</evidence>
<proteinExistence type="predicted"/>
<evidence type="ECO:0000313" key="4">
    <source>
        <dbReference type="EMBL" id="TNC37120.1"/>
    </source>
</evidence>
<accession>A0A5C4MGF5</accession>
<evidence type="ECO:0000313" key="5">
    <source>
        <dbReference type="Proteomes" id="UP000306740"/>
    </source>
</evidence>
<evidence type="ECO:0008006" key="6">
    <source>
        <dbReference type="Google" id="ProtNLM"/>
    </source>
</evidence>